<evidence type="ECO:0000313" key="2">
    <source>
        <dbReference type="Proteomes" id="UP000034452"/>
    </source>
</evidence>
<name>A0A0G0T0X8_9BACT</name>
<dbReference type="AlphaFoldDB" id="A0A0G0T0X8"/>
<proteinExistence type="predicted"/>
<reference evidence="1 2" key="1">
    <citation type="journal article" date="2015" name="Nature">
        <title>rRNA introns, odd ribosomes, and small enigmatic genomes across a large radiation of phyla.</title>
        <authorList>
            <person name="Brown C.T."/>
            <person name="Hug L.A."/>
            <person name="Thomas B.C."/>
            <person name="Sharon I."/>
            <person name="Castelle C.J."/>
            <person name="Singh A."/>
            <person name="Wilkins M.J."/>
            <person name="Williams K.H."/>
            <person name="Banfield J.F."/>
        </authorList>
    </citation>
    <scope>NUCLEOTIDE SEQUENCE [LARGE SCALE GENOMIC DNA]</scope>
</reference>
<organism evidence="1 2">
    <name type="scientific">Candidatus Nomurabacteria bacterium GW2011_GWB1_40_7</name>
    <dbReference type="NCBI Taxonomy" id="1618744"/>
    <lineage>
        <taxon>Bacteria</taxon>
        <taxon>Candidatus Nomuraibacteriota</taxon>
    </lineage>
</organism>
<accession>A0A0G0T0X8</accession>
<protein>
    <submittedName>
        <fullName evidence="1">Uncharacterized protein</fullName>
    </submittedName>
</protein>
<evidence type="ECO:0000313" key="1">
    <source>
        <dbReference type="EMBL" id="KKR70713.1"/>
    </source>
</evidence>
<dbReference type="Proteomes" id="UP000034452">
    <property type="component" value="Unassembled WGS sequence"/>
</dbReference>
<sequence>MRANGWDSPSVFRRTGSSAFAFEPRTFPLVASTTKGRVPKLYYKQKSKSESDTTNIILKSVEWGWRGQNTLGNPRV</sequence>
<comment type="caution">
    <text evidence="1">The sequence shown here is derived from an EMBL/GenBank/DDBJ whole genome shotgun (WGS) entry which is preliminary data.</text>
</comment>
<gene>
    <name evidence="1" type="ORF">UU13_C0002G0058</name>
</gene>
<dbReference type="EMBL" id="LBZL01000002">
    <property type="protein sequence ID" value="KKR70713.1"/>
    <property type="molecule type" value="Genomic_DNA"/>
</dbReference>